<evidence type="ECO:0000256" key="8">
    <source>
        <dbReference type="ARBA" id="ARBA00022777"/>
    </source>
</evidence>
<dbReference type="PANTHER" id="PTHR44936:SF9">
    <property type="entry name" value="SENSOR PROTEIN CREC"/>
    <property type="match status" value="1"/>
</dbReference>
<keyword evidence="13" id="KW-0472">Membrane</keyword>
<organism evidence="16 17">
    <name type="scientific">Sphaerisporangium aureirubrum</name>
    <dbReference type="NCBI Taxonomy" id="1544736"/>
    <lineage>
        <taxon>Bacteria</taxon>
        <taxon>Bacillati</taxon>
        <taxon>Actinomycetota</taxon>
        <taxon>Actinomycetes</taxon>
        <taxon>Streptosporangiales</taxon>
        <taxon>Streptosporangiaceae</taxon>
        <taxon>Sphaerisporangium</taxon>
    </lineage>
</organism>
<keyword evidence="6 13" id="KW-0812">Transmembrane</keyword>
<feature type="region of interest" description="Disordered" evidence="12">
    <location>
        <begin position="631"/>
        <end position="1023"/>
    </location>
</feature>
<keyword evidence="11" id="KW-0902">Two-component regulatory system</keyword>
<comment type="caution">
    <text evidence="16">The sequence shown here is derived from an EMBL/GenBank/DDBJ whole genome shotgun (WGS) entry which is preliminary data.</text>
</comment>
<dbReference type="Pfam" id="PF02518">
    <property type="entry name" value="HATPase_c"/>
    <property type="match status" value="1"/>
</dbReference>
<feature type="transmembrane region" description="Helical" evidence="13">
    <location>
        <begin position="309"/>
        <end position="331"/>
    </location>
</feature>
<comment type="catalytic activity">
    <reaction evidence="1">
        <text>ATP + protein L-histidine = ADP + protein N-phospho-L-histidine.</text>
        <dbReference type="EC" id="2.7.13.3"/>
    </reaction>
</comment>
<evidence type="ECO:0000256" key="9">
    <source>
        <dbReference type="ARBA" id="ARBA00022840"/>
    </source>
</evidence>
<sequence length="1023" mass="106460">MSRLSLRNWRVSARLTALILVPTIVGVLLAGLRVVSSIESVGAYQRNAVEAGIAGDLRTLAAALGLERDRSIWSQVSRQQRTPLAAQREVVDAAVAKVRTDLGAIDVDYGSRAVEAARQVGTRLGTLPVIRKGGQPAAYGNVISALLRLHDEILQHSEDTQLVSGARGLVALAHAKEEASQQRGTLLGTLARGQHFTPDTLEAFIASRSRQRAEMDSFNGEAGADNGRLLAQTVQGTQFIRAELTKSWAIALASRNLPIRDAAGRVTAIKQWFDDSTKTIDLLNQVEKRIATSVGARSAALESTERRNAITAAVLILALILLVLTTTVLIARSMVRPLRRLRSEALEIAGYRLPAVVRRMRETPDAAQAPDVQPILVGTSDEIGEVATAFDEVHRQALRLAAEESQLRGNVNSMFVNLSRRIQTLVERQISLIDGLERGEQDGGRLADLFKLDHLATRMRRNSENLLVLAGHEAARKRSQPAKLVDVVRASLSEVEDYQRVTVKVHRGSAIAGHAANDVVHLIAELVENALSFSPGTTRVVVSSSMIEGGGALLAISDAGIGMTAEEVGEVNRRLADPPVVDVSVSRRMGLFVVGRLALRHGIRVQLRRGDNAGLIAMVLFPPQLMTVDAGRGPALAQPGLRADQGTPTGPVTGGNGSSPFGGTGAFAPFAGPGAPGTGPRSAFGDPVTTPPADPWRPPAEPPQVPRQAPPPQGGPGGPGTGPLVPGTAAGPASGPAGPRTGPGGPPSPLSGPYTSPGDSGAFVTRADGTFGPLSDQRGGANGPFAPPPDRGPATGPFATPADPRGPASGPFAPPPDRGPASGPFAPPPDRGPATGPFASPVAGQFTRDAPTGSFDVPGNGGPLGPRTGPGEAPLERGDEYLPIFASVESAWFRRPDGPEAGNTPDGPATPDRREPDAEAPAPGGWSSGADQGWQAADAVKDPSLGGITAAGLPKRTPKANLVPGSVNAAPAAPAPPPPVRTEASADLVRARMSRFQQGIRRGRADISGSSSRQGDPDGPRGD</sequence>
<feature type="domain" description="HAMP" evidence="14">
    <location>
        <begin position="332"/>
        <end position="402"/>
    </location>
</feature>
<feature type="compositionally biased region" description="Gly residues" evidence="12">
    <location>
        <begin position="652"/>
        <end position="665"/>
    </location>
</feature>
<protein>
    <recommendedName>
        <fullName evidence="3">histidine kinase</fullName>
        <ecNumber evidence="3">2.7.13.3</ecNumber>
    </recommendedName>
</protein>
<evidence type="ECO:0000259" key="14">
    <source>
        <dbReference type="SMART" id="SM00304"/>
    </source>
</evidence>
<dbReference type="EMBL" id="JBHSRF010000061">
    <property type="protein sequence ID" value="MFC6085403.1"/>
    <property type="molecule type" value="Genomic_DNA"/>
</dbReference>
<dbReference type="SUPFAM" id="SSF55874">
    <property type="entry name" value="ATPase domain of HSP90 chaperone/DNA topoisomerase II/histidine kinase"/>
    <property type="match status" value="1"/>
</dbReference>
<keyword evidence="5" id="KW-0808">Transferase</keyword>
<dbReference type="InterPro" id="IPR036890">
    <property type="entry name" value="HATPase_C_sf"/>
</dbReference>
<evidence type="ECO:0000256" key="10">
    <source>
        <dbReference type="ARBA" id="ARBA00022989"/>
    </source>
</evidence>
<evidence type="ECO:0000256" key="7">
    <source>
        <dbReference type="ARBA" id="ARBA00022741"/>
    </source>
</evidence>
<evidence type="ECO:0000256" key="1">
    <source>
        <dbReference type="ARBA" id="ARBA00000085"/>
    </source>
</evidence>
<keyword evidence="17" id="KW-1185">Reference proteome</keyword>
<evidence type="ECO:0000256" key="3">
    <source>
        <dbReference type="ARBA" id="ARBA00012438"/>
    </source>
</evidence>
<dbReference type="SMART" id="SM00387">
    <property type="entry name" value="HATPase_c"/>
    <property type="match status" value="1"/>
</dbReference>
<evidence type="ECO:0000256" key="13">
    <source>
        <dbReference type="SAM" id="Phobius"/>
    </source>
</evidence>
<gene>
    <name evidence="16" type="ORF">ACFP1K_29845</name>
</gene>
<evidence type="ECO:0000256" key="11">
    <source>
        <dbReference type="ARBA" id="ARBA00023012"/>
    </source>
</evidence>
<dbReference type="InterPro" id="IPR003594">
    <property type="entry name" value="HATPase_dom"/>
</dbReference>
<keyword evidence="8" id="KW-0418">Kinase</keyword>
<evidence type="ECO:0000313" key="17">
    <source>
        <dbReference type="Proteomes" id="UP001596137"/>
    </source>
</evidence>
<name>A0ABW1NQY3_9ACTN</name>
<dbReference type="Gene3D" id="3.30.565.10">
    <property type="entry name" value="Histidine kinase-like ATPase, C-terminal domain"/>
    <property type="match status" value="1"/>
</dbReference>
<feature type="domain" description="Histidine kinase/HSP90-like ATPase" evidence="15">
    <location>
        <begin position="514"/>
        <end position="625"/>
    </location>
</feature>
<dbReference type="InterPro" id="IPR050980">
    <property type="entry name" value="2C_sensor_his_kinase"/>
</dbReference>
<evidence type="ECO:0000259" key="15">
    <source>
        <dbReference type="SMART" id="SM00387"/>
    </source>
</evidence>
<dbReference type="RefSeq" id="WP_380759496.1">
    <property type="nucleotide sequence ID" value="NZ_JBHSRF010000061.1"/>
</dbReference>
<keyword evidence="9" id="KW-0067">ATP-binding</keyword>
<comment type="subcellular location">
    <subcellularLocation>
        <location evidence="2">Membrane</location>
    </subcellularLocation>
</comment>
<evidence type="ECO:0000313" key="16">
    <source>
        <dbReference type="EMBL" id="MFC6085403.1"/>
    </source>
</evidence>
<evidence type="ECO:0000256" key="2">
    <source>
        <dbReference type="ARBA" id="ARBA00004370"/>
    </source>
</evidence>
<dbReference type="Pfam" id="PF08376">
    <property type="entry name" value="NIT"/>
    <property type="match status" value="1"/>
</dbReference>
<dbReference type="Gene3D" id="6.10.340.10">
    <property type="match status" value="1"/>
</dbReference>
<feature type="compositionally biased region" description="Pro residues" evidence="12">
    <location>
        <begin position="689"/>
        <end position="714"/>
    </location>
</feature>
<keyword evidence="4" id="KW-0597">Phosphoprotein</keyword>
<evidence type="ECO:0000256" key="5">
    <source>
        <dbReference type="ARBA" id="ARBA00022679"/>
    </source>
</evidence>
<evidence type="ECO:0000256" key="12">
    <source>
        <dbReference type="SAM" id="MobiDB-lite"/>
    </source>
</evidence>
<dbReference type="InterPro" id="IPR003660">
    <property type="entry name" value="HAMP_dom"/>
</dbReference>
<evidence type="ECO:0000256" key="4">
    <source>
        <dbReference type="ARBA" id="ARBA00022553"/>
    </source>
</evidence>
<feature type="compositionally biased region" description="Low complexity" evidence="12">
    <location>
        <begin position="722"/>
        <end position="740"/>
    </location>
</feature>
<dbReference type="EC" id="2.7.13.3" evidence="3"/>
<proteinExistence type="predicted"/>
<accession>A0ABW1NQY3</accession>
<keyword evidence="7" id="KW-0547">Nucleotide-binding</keyword>
<evidence type="ECO:0000256" key="6">
    <source>
        <dbReference type="ARBA" id="ARBA00022692"/>
    </source>
</evidence>
<dbReference type="SMART" id="SM00304">
    <property type="entry name" value="HAMP"/>
    <property type="match status" value="1"/>
</dbReference>
<dbReference type="InterPro" id="IPR013587">
    <property type="entry name" value="Nitrate/nitrite_sensing"/>
</dbReference>
<keyword evidence="10 13" id="KW-1133">Transmembrane helix</keyword>
<dbReference type="Proteomes" id="UP001596137">
    <property type="component" value="Unassembled WGS sequence"/>
</dbReference>
<reference evidence="17" key="1">
    <citation type="journal article" date="2019" name="Int. J. Syst. Evol. Microbiol.">
        <title>The Global Catalogue of Microorganisms (GCM) 10K type strain sequencing project: providing services to taxonomists for standard genome sequencing and annotation.</title>
        <authorList>
            <consortium name="The Broad Institute Genomics Platform"/>
            <consortium name="The Broad Institute Genome Sequencing Center for Infectious Disease"/>
            <person name="Wu L."/>
            <person name="Ma J."/>
        </authorList>
    </citation>
    <scope>NUCLEOTIDE SEQUENCE [LARGE SCALE GENOMIC DNA]</scope>
    <source>
        <strain evidence="17">JCM 30346</strain>
    </source>
</reference>
<dbReference type="PANTHER" id="PTHR44936">
    <property type="entry name" value="SENSOR PROTEIN CREC"/>
    <property type="match status" value="1"/>
</dbReference>